<dbReference type="AlphaFoldDB" id="A0A0R2MAI6"/>
<feature type="transmembrane region" description="Helical" evidence="1">
    <location>
        <begin position="143"/>
        <end position="161"/>
    </location>
</feature>
<gene>
    <name evidence="2" type="ORF">IV64_GL002512</name>
</gene>
<evidence type="ECO:0000256" key="1">
    <source>
        <dbReference type="SAM" id="Phobius"/>
    </source>
</evidence>
<dbReference type="EMBL" id="JQCL01000057">
    <property type="protein sequence ID" value="KRO10825.1"/>
    <property type="molecule type" value="Genomic_DNA"/>
</dbReference>
<dbReference type="STRING" id="942150.IV64_GL002512"/>
<reference evidence="2 3" key="1">
    <citation type="journal article" date="2015" name="Genome Announc.">
        <title>Expanding the biotechnology potential of lactobacilli through comparative genomics of 213 strains and associated genera.</title>
        <authorList>
            <person name="Sun Z."/>
            <person name="Harris H.M."/>
            <person name="McCann A."/>
            <person name="Guo C."/>
            <person name="Argimon S."/>
            <person name="Zhang W."/>
            <person name="Yang X."/>
            <person name="Jeffery I.B."/>
            <person name="Cooney J.C."/>
            <person name="Kagawa T.F."/>
            <person name="Liu W."/>
            <person name="Song Y."/>
            <person name="Salvetti E."/>
            <person name="Wrobel A."/>
            <person name="Rasinkangas P."/>
            <person name="Parkhill J."/>
            <person name="Rea M.C."/>
            <person name="O'Sullivan O."/>
            <person name="Ritari J."/>
            <person name="Douillard F.P."/>
            <person name="Paul Ross R."/>
            <person name="Yang R."/>
            <person name="Briner A.E."/>
            <person name="Felis G.E."/>
            <person name="de Vos W.M."/>
            <person name="Barrangou R."/>
            <person name="Klaenhammer T.R."/>
            <person name="Caufield P.W."/>
            <person name="Cui Y."/>
            <person name="Zhang H."/>
            <person name="O'Toole P.W."/>
        </authorList>
    </citation>
    <scope>NUCLEOTIDE SEQUENCE [LARGE SCALE GENOMIC DNA]</scope>
    <source>
        <strain evidence="2 3">LMG 26013</strain>
    </source>
</reference>
<keyword evidence="1" id="KW-0812">Transmembrane</keyword>
<proteinExistence type="predicted"/>
<keyword evidence="3" id="KW-1185">Reference proteome</keyword>
<sequence length="264" mass="30043">MIKGSKEELAWLNREAKRHYLLVGIWNSWYHFKRVTTTYQIFSEYVATDFVPELAKANQQFKVLATYEVSNPDIQVVYTGTDRATTTKVLPGDPQMRLKVGLRMRDQAMNTVNVVIYSAVALLGIVIFLILNIDDANQGENAMTIWFFAAVIIGVVVFRLYRAAKQLQDQIVILRRDTENYDGAWMPTMHVFIDPLTTDLDTEALKSLGRWSLVNRTSKGAYWYDLQTLASASDIKASLKPYTTPTTRVSVVSWLGLAPLGWFM</sequence>
<protein>
    <submittedName>
        <fullName evidence="2">Uncharacterized protein</fullName>
    </submittedName>
</protein>
<keyword evidence="1" id="KW-1133">Transmembrane helix</keyword>
<feature type="transmembrane region" description="Helical" evidence="1">
    <location>
        <begin position="112"/>
        <end position="131"/>
    </location>
</feature>
<comment type="caution">
    <text evidence="2">The sequence shown here is derived from an EMBL/GenBank/DDBJ whole genome shotgun (WGS) entry which is preliminary data.</text>
</comment>
<organism evidence="2 3">
    <name type="scientific">Lactiplantibacillus xiangfangensis</name>
    <dbReference type="NCBI Taxonomy" id="942150"/>
    <lineage>
        <taxon>Bacteria</taxon>
        <taxon>Bacillati</taxon>
        <taxon>Bacillota</taxon>
        <taxon>Bacilli</taxon>
        <taxon>Lactobacillales</taxon>
        <taxon>Lactobacillaceae</taxon>
        <taxon>Lactiplantibacillus</taxon>
    </lineage>
</organism>
<evidence type="ECO:0000313" key="2">
    <source>
        <dbReference type="EMBL" id="KRO10825.1"/>
    </source>
</evidence>
<dbReference type="PATRIC" id="fig|942150.3.peg.2619"/>
<evidence type="ECO:0000313" key="3">
    <source>
        <dbReference type="Proteomes" id="UP000051783"/>
    </source>
</evidence>
<accession>A0A0R2MAI6</accession>
<name>A0A0R2MAI6_9LACO</name>
<keyword evidence="1" id="KW-0472">Membrane</keyword>
<dbReference type="Proteomes" id="UP000051783">
    <property type="component" value="Unassembled WGS sequence"/>
</dbReference>